<dbReference type="InterPro" id="IPR041577">
    <property type="entry name" value="RT_RNaseH_2"/>
</dbReference>
<dbReference type="InterPro" id="IPR043502">
    <property type="entry name" value="DNA/RNA_pol_sf"/>
</dbReference>
<dbReference type="Gene3D" id="3.30.70.270">
    <property type="match status" value="2"/>
</dbReference>
<dbReference type="SUPFAM" id="SSF56672">
    <property type="entry name" value="DNA/RNA polymerases"/>
    <property type="match status" value="1"/>
</dbReference>
<dbReference type="FunFam" id="1.10.340.70:FF:000003">
    <property type="entry name" value="Protein CBG25708"/>
    <property type="match status" value="1"/>
</dbReference>
<organism evidence="5 6">
    <name type="scientific">Amphibalanus amphitrite</name>
    <name type="common">Striped barnacle</name>
    <name type="synonym">Balanus amphitrite</name>
    <dbReference type="NCBI Taxonomy" id="1232801"/>
    <lineage>
        <taxon>Eukaryota</taxon>
        <taxon>Metazoa</taxon>
        <taxon>Ecdysozoa</taxon>
        <taxon>Arthropoda</taxon>
        <taxon>Crustacea</taxon>
        <taxon>Multicrustacea</taxon>
        <taxon>Cirripedia</taxon>
        <taxon>Thoracica</taxon>
        <taxon>Thoracicalcarea</taxon>
        <taxon>Balanomorpha</taxon>
        <taxon>Balanoidea</taxon>
        <taxon>Balanidae</taxon>
        <taxon>Amphibalaninae</taxon>
        <taxon>Amphibalanus</taxon>
    </lineage>
</organism>
<dbReference type="CDD" id="cd01647">
    <property type="entry name" value="RT_LTR"/>
    <property type="match status" value="1"/>
</dbReference>
<dbReference type="AlphaFoldDB" id="A0A6A4WYK6"/>
<dbReference type="Pfam" id="PF00665">
    <property type="entry name" value="rve"/>
    <property type="match status" value="1"/>
</dbReference>
<dbReference type="EC" id="2.7.7.49" evidence="1"/>
<keyword evidence="6" id="KW-1185">Reference proteome</keyword>
<dbReference type="OrthoDB" id="8061005at2759"/>
<evidence type="ECO:0000259" key="4">
    <source>
        <dbReference type="PROSITE" id="PS50994"/>
    </source>
</evidence>
<feature type="domain" description="Integrase catalytic" evidence="4">
    <location>
        <begin position="945"/>
        <end position="1098"/>
    </location>
</feature>
<dbReference type="GO" id="GO:0003676">
    <property type="term" value="F:nucleic acid binding"/>
    <property type="evidence" value="ECO:0007669"/>
    <property type="project" value="InterPro"/>
</dbReference>
<dbReference type="GO" id="GO:0003964">
    <property type="term" value="F:RNA-directed DNA polymerase activity"/>
    <property type="evidence" value="ECO:0007669"/>
    <property type="project" value="UniProtKB-EC"/>
</dbReference>
<dbReference type="FunFam" id="3.30.70.270:FF:000020">
    <property type="entry name" value="Transposon Tf2-6 polyprotein-like Protein"/>
    <property type="match status" value="1"/>
</dbReference>
<evidence type="ECO:0000256" key="2">
    <source>
        <dbReference type="SAM" id="MobiDB-lite"/>
    </source>
</evidence>
<dbReference type="InterPro" id="IPR036397">
    <property type="entry name" value="RNaseH_sf"/>
</dbReference>
<dbReference type="PANTHER" id="PTHR37984:SF7">
    <property type="entry name" value="INTEGRASE CATALYTIC DOMAIN-CONTAINING PROTEIN"/>
    <property type="match status" value="1"/>
</dbReference>
<dbReference type="InterPro" id="IPR012337">
    <property type="entry name" value="RNaseH-like_sf"/>
</dbReference>
<dbReference type="InterPro" id="IPR000477">
    <property type="entry name" value="RT_dom"/>
</dbReference>
<dbReference type="InterPro" id="IPR041588">
    <property type="entry name" value="Integrase_H2C2"/>
</dbReference>
<dbReference type="Gene3D" id="3.10.10.10">
    <property type="entry name" value="HIV Type 1 Reverse Transcriptase, subunit A, domain 1"/>
    <property type="match status" value="1"/>
</dbReference>
<dbReference type="InterPro" id="IPR001584">
    <property type="entry name" value="Integrase_cat-core"/>
</dbReference>
<dbReference type="Pfam" id="PF17919">
    <property type="entry name" value="RT_RNaseH_2"/>
    <property type="match status" value="1"/>
</dbReference>
<dbReference type="Proteomes" id="UP000440578">
    <property type="component" value="Unassembled WGS sequence"/>
</dbReference>
<name>A0A6A4WYK6_AMPAM</name>
<dbReference type="SUPFAM" id="SSF53098">
    <property type="entry name" value="Ribonuclease H-like"/>
    <property type="match status" value="1"/>
</dbReference>
<dbReference type="CDD" id="cd09274">
    <property type="entry name" value="RNase_HI_RT_Ty3"/>
    <property type="match status" value="1"/>
</dbReference>
<evidence type="ECO:0000313" key="6">
    <source>
        <dbReference type="Proteomes" id="UP000440578"/>
    </source>
</evidence>
<evidence type="ECO:0000256" key="1">
    <source>
        <dbReference type="ARBA" id="ARBA00012493"/>
    </source>
</evidence>
<dbReference type="PANTHER" id="PTHR37984">
    <property type="entry name" value="PROTEIN CBG26694"/>
    <property type="match status" value="1"/>
</dbReference>
<dbReference type="PROSITE" id="PS50994">
    <property type="entry name" value="INTEGRASE"/>
    <property type="match status" value="1"/>
</dbReference>
<dbReference type="GO" id="GO:0015074">
    <property type="term" value="P:DNA integration"/>
    <property type="evidence" value="ECO:0007669"/>
    <property type="project" value="InterPro"/>
</dbReference>
<dbReference type="GO" id="GO:0042575">
    <property type="term" value="C:DNA polymerase complex"/>
    <property type="evidence" value="ECO:0007669"/>
    <property type="project" value="UniProtKB-ARBA"/>
</dbReference>
<reference evidence="5 6" key="1">
    <citation type="submission" date="2019-07" db="EMBL/GenBank/DDBJ databases">
        <title>Draft genome assembly of a fouling barnacle, Amphibalanus amphitrite (Darwin, 1854): The first reference genome for Thecostraca.</title>
        <authorList>
            <person name="Kim W."/>
        </authorList>
    </citation>
    <scope>NUCLEOTIDE SEQUENCE [LARGE SCALE GENOMIC DNA]</scope>
    <source>
        <strain evidence="5">SNU_AA5</strain>
        <tissue evidence="5">Soma without cirri and trophi</tissue>
    </source>
</reference>
<dbReference type="Pfam" id="PF00078">
    <property type="entry name" value="RVT_1"/>
    <property type="match status" value="1"/>
</dbReference>
<gene>
    <name evidence="5" type="primary">TY3B-I</name>
    <name evidence="5" type="ORF">FJT64_021108</name>
</gene>
<dbReference type="FunFam" id="3.30.420.10:FF:000063">
    <property type="entry name" value="Retrovirus-related Pol polyprotein from transposon 297-like Protein"/>
    <property type="match status" value="1"/>
</dbReference>
<dbReference type="Gene3D" id="1.10.340.70">
    <property type="match status" value="1"/>
</dbReference>
<accession>A0A6A4WYK6</accession>
<feature type="domain" description="Reverse transcriptase" evidence="3">
    <location>
        <begin position="382"/>
        <end position="562"/>
    </location>
</feature>
<feature type="region of interest" description="Disordered" evidence="2">
    <location>
        <begin position="245"/>
        <end position="320"/>
    </location>
</feature>
<evidence type="ECO:0000259" key="3">
    <source>
        <dbReference type="PROSITE" id="PS50878"/>
    </source>
</evidence>
<comment type="caution">
    <text evidence="5">The sequence shown here is derived from an EMBL/GenBank/DDBJ whole genome shotgun (WGS) entry which is preliminary data.</text>
</comment>
<evidence type="ECO:0000313" key="5">
    <source>
        <dbReference type="EMBL" id="KAF0307558.1"/>
    </source>
</evidence>
<dbReference type="PROSITE" id="PS50878">
    <property type="entry name" value="RT_POL"/>
    <property type="match status" value="1"/>
</dbReference>
<dbReference type="Pfam" id="PF17921">
    <property type="entry name" value="Integrase_H2C2"/>
    <property type="match status" value="1"/>
</dbReference>
<protein>
    <recommendedName>
        <fullName evidence="1">RNA-directed DNA polymerase</fullName>
        <ecNumber evidence="1">2.7.7.49</ecNumber>
    </recommendedName>
</protein>
<dbReference type="InterPro" id="IPR050951">
    <property type="entry name" value="Retrovirus_Pol_polyprotein"/>
</dbReference>
<dbReference type="EMBL" id="VIIS01000561">
    <property type="protein sequence ID" value="KAF0307558.1"/>
    <property type="molecule type" value="Genomic_DNA"/>
</dbReference>
<proteinExistence type="predicted"/>
<dbReference type="Gene3D" id="3.30.420.10">
    <property type="entry name" value="Ribonuclease H-like superfamily/Ribonuclease H"/>
    <property type="match status" value="1"/>
</dbReference>
<dbReference type="InterPro" id="IPR043128">
    <property type="entry name" value="Rev_trsase/Diguanyl_cyclase"/>
</dbReference>
<sequence>MPDERQELEVAQEAAVAGAVQPATTAAAGTQQNNTSWLGRAAQPDRLDLSTDRGDAFRSWKERWDDFYLLAGIASMQPNAQMAALRSCLTDDTNRVVRNLPLTPEERQDVNAVLAQLETYAIGQVNEVLERKRFNSRVQGNRRVTVDALPDTGADLSVGGEDLLAQLGASREDLRRPVHHPRAANGSVIPSVGILPVTIALGDIQAEEEVHILPGVRGLLLSWEVTRTLKLIPADYPRQIAAVGKPESTTAATAERRLSSGPDPTAGVGHCTPTANPSTTADLAGPLTPPPAGGLENAQDPTSIQRPAGSDHSPESREYTDRYRLMSEFERVFDGHIRTMPGEKFTIHLQQDARPFCVTTPRRIPLSLREPLKAELDRLEAEGVICRVTAPTEWCAPIVVTPKKGGAGVRLCVDLSQLNKFVRRERYQSPTPIEEVASIRSSEARWFTVFDALKGYHQCPLAEDSRLLTTFITPFGRFAFLRAPYGVTSISEHYNRRMDEAFEGLSGFRKVVDDVIIFSRTRSEHLQHVRQFLQRCQDRGVSLNASKLQLAQQTVKFAGFIVSGDGYRPDPQLTEALSQFPTPSNLTEVRSFFGLVNQVAYFVDDVAELLTPLRSLLSSRREFIWDENHQLAFDKAKAALTSLPTLAFYDPKLPTRLETDASRARGLGFVLRQAHPDGTWRVIQAGSRFLSDAETRYAVIELEALSVAWAVRKCHIFLSGLPLFQILTDHRPLVPILNSKMMDEIENPRLQRLRMKIGEAGVFTASWRAGAEHVAPDALSRAPVQDPEPGDEVGEDAASLRVCAVVVAELHASGTDVRLDEVRRAALYDPEYQSLKRTIEEGFPQTKNDTPESIRRYWTVRDRLSVDDGLVVCGCRLVIPQELRKAVLAALHDGHLGKERTKSRARQVVYWPGMDADVENVTRSCRNCQAQLPSQQRETVLHHQPTQRPFQSLDLDFAEHAGRKYLIAVDGFSGWRFIKLLGNCAQSKQLMSAMREIFCQVGVPQWIMSDGGPQFASKAFQDFLCRWGVEHRRSSPHYPQSNGRAEAAVKAAKKLIRCCWDDCRNQLDEERWTRGILQHRNTPGRGGRSPAQIVFGHPVRDTLPAHRRSFAPEWQIAADAAAGRLSEQQQRADDLYNRQARDLEPLAVGNQVSVQDDRTGRWDRYGVVCEVGPHRRYFVRLSSGRVLTRNRRHLRRRYGHAIPDELAQCVPPVVSRPPPVLQQREPAAAAPSAPLGLRRSTRVRRRVKRLIEEM</sequence>
<dbReference type="CDD" id="cd00303">
    <property type="entry name" value="retropepsin_like"/>
    <property type="match status" value="1"/>
</dbReference>